<gene>
    <name evidence="3" type="ORF">NPX36_12130</name>
</gene>
<feature type="domain" description="2TM" evidence="2">
    <location>
        <begin position="11"/>
        <end position="89"/>
    </location>
</feature>
<proteinExistence type="predicted"/>
<feature type="transmembrane region" description="Helical" evidence="1">
    <location>
        <begin position="21"/>
        <end position="42"/>
    </location>
</feature>
<organism evidence="3 4">
    <name type="scientific">Paenimyroides aestuarii</name>
    <dbReference type="NCBI Taxonomy" id="2968490"/>
    <lineage>
        <taxon>Bacteria</taxon>
        <taxon>Pseudomonadati</taxon>
        <taxon>Bacteroidota</taxon>
        <taxon>Flavobacteriia</taxon>
        <taxon>Flavobacteriales</taxon>
        <taxon>Flavobacteriaceae</taxon>
        <taxon>Paenimyroides</taxon>
    </lineage>
</organism>
<keyword evidence="1" id="KW-0812">Transmembrane</keyword>
<accession>A0ABY5NRH5</accession>
<dbReference type="RefSeq" id="WP_257498980.1">
    <property type="nucleotide sequence ID" value="NZ_CP102382.1"/>
</dbReference>
<evidence type="ECO:0000259" key="2">
    <source>
        <dbReference type="Pfam" id="PF13239"/>
    </source>
</evidence>
<keyword evidence="4" id="KW-1185">Reference proteome</keyword>
<keyword evidence="1" id="KW-0472">Membrane</keyword>
<reference evidence="3 4" key="1">
    <citation type="submission" date="2022-08" db="EMBL/GenBank/DDBJ databases">
        <title>Myroides zhujiangensis sp. nov., a novel bacterium isolated from sediment in the Pearl River Estuary.</title>
        <authorList>
            <person name="Cui L."/>
        </authorList>
    </citation>
    <scope>NUCLEOTIDE SEQUENCE [LARGE SCALE GENOMIC DNA]</scope>
    <source>
        <strain evidence="3 4">SCSIO 72103</strain>
    </source>
</reference>
<evidence type="ECO:0000313" key="4">
    <source>
        <dbReference type="Proteomes" id="UP001317001"/>
    </source>
</evidence>
<keyword evidence="1" id="KW-1133">Transmembrane helix</keyword>
<dbReference type="Proteomes" id="UP001317001">
    <property type="component" value="Chromosome"/>
</dbReference>
<evidence type="ECO:0000313" key="3">
    <source>
        <dbReference type="EMBL" id="UUV21058.1"/>
    </source>
</evidence>
<dbReference type="EMBL" id="CP102382">
    <property type="protein sequence ID" value="UUV21058.1"/>
    <property type="molecule type" value="Genomic_DNA"/>
</dbReference>
<dbReference type="Pfam" id="PF13239">
    <property type="entry name" value="2TM"/>
    <property type="match status" value="1"/>
</dbReference>
<dbReference type="InterPro" id="IPR025698">
    <property type="entry name" value="2TM_dom"/>
</dbReference>
<sequence>MENYSQLELLKAKKRVKEVKGFYIHCISYISVNTVLIILNLLTPNSGYWFIFPLIGWGIGLFSHAVGVFNLIPFLNKDWENRKIKQYMEEERNAFKKK</sequence>
<name>A0ABY5NRH5_9FLAO</name>
<evidence type="ECO:0000256" key="1">
    <source>
        <dbReference type="SAM" id="Phobius"/>
    </source>
</evidence>
<protein>
    <submittedName>
        <fullName evidence="3">2TM domain-containing protein</fullName>
    </submittedName>
</protein>
<feature type="transmembrane region" description="Helical" evidence="1">
    <location>
        <begin position="48"/>
        <end position="75"/>
    </location>
</feature>